<evidence type="ECO:0000313" key="2">
    <source>
        <dbReference type="Proteomes" id="UP000494165"/>
    </source>
</evidence>
<accession>A0A8S1DJL1</accession>
<evidence type="ECO:0000313" key="1">
    <source>
        <dbReference type="EMBL" id="CAB3382737.1"/>
    </source>
</evidence>
<comment type="caution">
    <text evidence="1">The sequence shown here is derived from an EMBL/GenBank/DDBJ whole genome shotgun (WGS) entry which is preliminary data.</text>
</comment>
<dbReference type="AlphaFoldDB" id="A0A8S1DJL1"/>
<keyword evidence="2" id="KW-1185">Reference proteome</keyword>
<dbReference type="Proteomes" id="UP000494165">
    <property type="component" value="Unassembled WGS sequence"/>
</dbReference>
<name>A0A8S1DJL1_9INSE</name>
<organism evidence="1 2">
    <name type="scientific">Cloeon dipterum</name>
    <dbReference type="NCBI Taxonomy" id="197152"/>
    <lineage>
        <taxon>Eukaryota</taxon>
        <taxon>Metazoa</taxon>
        <taxon>Ecdysozoa</taxon>
        <taxon>Arthropoda</taxon>
        <taxon>Hexapoda</taxon>
        <taxon>Insecta</taxon>
        <taxon>Pterygota</taxon>
        <taxon>Palaeoptera</taxon>
        <taxon>Ephemeroptera</taxon>
        <taxon>Pisciforma</taxon>
        <taxon>Baetidae</taxon>
        <taxon>Cloeon</taxon>
    </lineage>
</organism>
<proteinExistence type="predicted"/>
<protein>
    <submittedName>
        <fullName evidence="1">Uncharacterized protein</fullName>
    </submittedName>
</protein>
<gene>
    <name evidence="1" type="ORF">CLODIP_2_CD00219</name>
</gene>
<reference evidence="1 2" key="1">
    <citation type="submission" date="2020-04" db="EMBL/GenBank/DDBJ databases">
        <authorList>
            <person name="Alioto T."/>
            <person name="Alioto T."/>
            <person name="Gomez Garrido J."/>
        </authorList>
    </citation>
    <scope>NUCLEOTIDE SEQUENCE [LARGE SCALE GENOMIC DNA]</scope>
</reference>
<sequence length="64" mass="7256">MAATSASAAICLHRPKNIFYYRVVKEWNDMPPALKDWSTAQFLSLCKGFNFLGARIKTFISTDL</sequence>
<dbReference type="EMBL" id="CADEPI010000282">
    <property type="protein sequence ID" value="CAB3382737.1"/>
    <property type="molecule type" value="Genomic_DNA"/>
</dbReference>